<name>A0A645H5W4_9ZZZZ</name>
<accession>A0A645H5W4</accession>
<comment type="caution">
    <text evidence="1">The sequence shown here is derived from an EMBL/GenBank/DDBJ whole genome shotgun (WGS) entry which is preliminary data.</text>
</comment>
<sequence>MFIKPEVSDEKKQGKTFLCEKNDDDYCNLYDVWIDYDIVFNYRNTAGGNRHNGGTLYR</sequence>
<reference evidence="1" key="1">
    <citation type="submission" date="2019-08" db="EMBL/GenBank/DDBJ databases">
        <authorList>
            <person name="Kucharzyk K."/>
            <person name="Murdoch R.W."/>
            <person name="Higgins S."/>
            <person name="Loffler F."/>
        </authorList>
    </citation>
    <scope>NUCLEOTIDE SEQUENCE</scope>
</reference>
<evidence type="ECO:0000313" key="1">
    <source>
        <dbReference type="EMBL" id="MPN34385.1"/>
    </source>
</evidence>
<proteinExistence type="predicted"/>
<protein>
    <submittedName>
        <fullName evidence="1">Uncharacterized protein</fullName>
    </submittedName>
</protein>
<dbReference type="EMBL" id="VSSQ01087389">
    <property type="protein sequence ID" value="MPN34385.1"/>
    <property type="molecule type" value="Genomic_DNA"/>
</dbReference>
<dbReference type="AlphaFoldDB" id="A0A645H5W4"/>
<gene>
    <name evidence="1" type="ORF">SDC9_181878</name>
</gene>
<organism evidence="1">
    <name type="scientific">bioreactor metagenome</name>
    <dbReference type="NCBI Taxonomy" id="1076179"/>
    <lineage>
        <taxon>unclassified sequences</taxon>
        <taxon>metagenomes</taxon>
        <taxon>ecological metagenomes</taxon>
    </lineage>
</organism>